<evidence type="ECO:0000256" key="2">
    <source>
        <dbReference type="SAM" id="SignalP"/>
    </source>
</evidence>
<feature type="repeat" description="ANK" evidence="1">
    <location>
        <begin position="352"/>
        <end position="381"/>
    </location>
</feature>
<gene>
    <name evidence="3" type="ORF">EDC63_1257</name>
</gene>
<feature type="signal peptide" evidence="2">
    <location>
        <begin position="1"/>
        <end position="20"/>
    </location>
</feature>
<keyword evidence="1" id="KW-0040">ANK repeat</keyword>
<sequence length="381" mass="41013">MNKFTLVTLTWLASALPAQADITDLTAETTSYKTTYAVYDIKPESLDPAVIEKAVLNAIRTYAQNAQVGHSIPPATLPVVAAKMSFTKNPRMNAQVPQCDGEIFQITASDNSFASSGEKTKSVACLFPYKDGYRLNYYAAYGQMSGGANTNILGAMLARAVGVGDSSKFIAKTLERIEENLKEQGTTPQLIQLYPKIEGKQVTPMEDPVQPIAQAAPVTNAPLSQPAPTQGSAMNNMAPMNAYNPMALMNSPLTANLSPADRAKLAEAMTQQKAMMNNYYGKAQAAPETVTPQPQTPQKLSPLQARKELTSIGMGYANADQFFEAVQRNDKLAVELFIAAQSIDLNSVKDKKGQTPLQVAAHQGAEQGSIAQMLRDAGEQK</sequence>
<keyword evidence="4" id="KW-1185">Reference proteome</keyword>
<dbReference type="Gene3D" id="1.25.40.20">
    <property type="entry name" value="Ankyrin repeat-containing domain"/>
    <property type="match status" value="1"/>
</dbReference>
<reference evidence="3 4" key="1">
    <citation type="submission" date="2019-03" db="EMBL/GenBank/DDBJ databases">
        <title>Genomic Encyclopedia of Type Strains, Phase IV (KMG-IV): sequencing the most valuable type-strain genomes for metagenomic binning, comparative biology and taxonomic classification.</title>
        <authorList>
            <person name="Goeker M."/>
        </authorList>
    </citation>
    <scope>NUCLEOTIDE SEQUENCE [LARGE SCALE GENOMIC DNA]</scope>
    <source>
        <strain evidence="3 4">DSM 100309</strain>
    </source>
</reference>
<comment type="caution">
    <text evidence="3">The sequence shown here is derived from an EMBL/GenBank/DDBJ whole genome shotgun (WGS) entry which is preliminary data.</text>
</comment>
<dbReference type="PROSITE" id="PS50297">
    <property type="entry name" value="ANK_REP_REGION"/>
    <property type="match status" value="1"/>
</dbReference>
<dbReference type="OrthoDB" id="7204652at2"/>
<evidence type="ECO:0000313" key="4">
    <source>
        <dbReference type="Proteomes" id="UP000295367"/>
    </source>
</evidence>
<accession>A0A4R3XWR3</accession>
<protein>
    <submittedName>
        <fullName evidence="3">Uncharacterized protein</fullName>
    </submittedName>
</protein>
<proteinExistence type="predicted"/>
<name>A0A4R3XWR3_9PROT</name>
<evidence type="ECO:0000256" key="1">
    <source>
        <dbReference type="PROSITE-ProRule" id="PRU00023"/>
    </source>
</evidence>
<feature type="chain" id="PRO_5020447623" evidence="2">
    <location>
        <begin position="21"/>
        <end position="381"/>
    </location>
</feature>
<dbReference type="RefSeq" id="WP_124946970.1">
    <property type="nucleotide sequence ID" value="NZ_BHVT01000056.1"/>
</dbReference>
<dbReference type="AlphaFoldDB" id="A0A4R3XWR3"/>
<dbReference type="Proteomes" id="UP000295367">
    <property type="component" value="Unassembled WGS sequence"/>
</dbReference>
<organism evidence="3 4">
    <name type="scientific">Sulfurirhabdus autotrophica</name>
    <dbReference type="NCBI Taxonomy" id="1706046"/>
    <lineage>
        <taxon>Bacteria</taxon>
        <taxon>Pseudomonadati</taxon>
        <taxon>Pseudomonadota</taxon>
        <taxon>Betaproteobacteria</taxon>
        <taxon>Nitrosomonadales</taxon>
        <taxon>Sulfuricellaceae</taxon>
        <taxon>Sulfurirhabdus</taxon>
    </lineage>
</organism>
<dbReference type="EMBL" id="SMCO01000025">
    <property type="protein sequence ID" value="TCV81219.1"/>
    <property type="molecule type" value="Genomic_DNA"/>
</dbReference>
<dbReference type="InterPro" id="IPR002110">
    <property type="entry name" value="Ankyrin_rpt"/>
</dbReference>
<keyword evidence="2" id="KW-0732">Signal</keyword>
<dbReference type="PROSITE" id="PS50088">
    <property type="entry name" value="ANK_REPEAT"/>
    <property type="match status" value="1"/>
</dbReference>
<dbReference type="InterPro" id="IPR036770">
    <property type="entry name" value="Ankyrin_rpt-contain_sf"/>
</dbReference>
<evidence type="ECO:0000313" key="3">
    <source>
        <dbReference type="EMBL" id="TCV81219.1"/>
    </source>
</evidence>